<dbReference type="GO" id="GO:0005524">
    <property type="term" value="F:ATP binding"/>
    <property type="evidence" value="ECO:0007669"/>
    <property type="project" value="UniProtKB-KW"/>
</dbReference>
<name>A0A1F5FUK9_9BACT</name>
<dbReference type="Gene3D" id="3.40.50.300">
    <property type="entry name" value="P-loop containing nucleotide triphosphate hydrolases"/>
    <property type="match status" value="1"/>
</dbReference>
<proteinExistence type="inferred from homology"/>
<dbReference type="GO" id="GO:0002949">
    <property type="term" value="P:tRNA threonylcarbamoyladenosine modification"/>
    <property type="evidence" value="ECO:0007669"/>
    <property type="project" value="InterPro"/>
</dbReference>
<comment type="similarity">
    <text evidence="2">Belongs to the TsaE family.</text>
</comment>
<gene>
    <name evidence="11" type="ORF">A2572_00330</name>
</gene>
<dbReference type="Pfam" id="PF02367">
    <property type="entry name" value="TsaE"/>
    <property type="match status" value="1"/>
</dbReference>
<evidence type="ECO:0000313" key="12">
    <source>
        <dbReference type="Proteomes" id="UP000179237"/>
    </source>
</evidence>
<dbReference type="GO" id="GO:0005737">
    <property type="term" value="C:cytoplasm"/>
    <property type="evidence" value="ECO:0007669"/>
    <property type="project" value="UniProtKB-SubCell"/>
</dbReference>
<dbReference type="PANTHER" id="PTHR33540:SF2">
    <property type="entry name" value="TRNA THREONYLCARBAMOYLADENOSINE BIOSYNTHESIS PROTEIN TSAE"/>
    <property type="match status" value="1"/>
</dbReference>
<sequence>MEKTFLTSSHQETQEVAQNLISKLSAGTTICLLGELASGKTTFTQGVGLALGISRVTSPTYMIMREYKVESHPNIKRLFHLDLYRLNSVEEIKAFDLAEIWSDPKNLIVVEWPEKILEILPNSHYLIYFKQTGPSQREISIIKNNTKS</sequence>
<evidence type="ECO:0000256" key="5">
    <source>
        <dbReference type="ARBA" id="ARBA00022694"/>
    </source>
</evidence>
<evidence type="ECO:0000256" key="6">
    <source>
        <dbReference type="ARBA" id="ARBA00022723"/>
    </source>
</evidence>
<evidence type="ECO:0000256" key="1">
    <source>
        <dbReference type="ARBA" id="ARBA00004496"/>
    </source>
</evidence>
<keyword evidence="6" id="KW-0479">Metal-binding</keyword>
<evidence type="ECO:0000313" key="11">
    <source>
        <dbReference type="EMBL" id="OGD83272.1"/>
    </source>
</evidence>
<dbReference type="NCBIfam" id="TIGR00150">
    <property type="entry name" value="T6A_YjeE"/>
    <property type="match status" value="1"/>
</dbReference>
<dbReference type="InterPro" id="IPR003442">
    <property type="entry name" value="T6A_TsaE"/>
</dbReference>
<evidence type="ECO:0000256" key="3">
    <source>
        <dbReference type="ARBA" id="ARBA00019010"/>
    </source>
</evidence>
<organism evidence="11 12">
    <name type="scientific">Candidatus Collierbacteria bacterium RIFOXYD1_FULL_40_9</name>
    <dbReference type="NCBI Taxonomy" id="1817731"/>
    <lineage>
        <taxon>Bacteria</taxon>
        <taxon>Candidatus Collieribacteriota</taxon>
    </lineage>
</organism>
<comment type="caution">
    <text evidence="11">The sequence shown here is derived from an EMBL/GenBank/DDBJ whole genome shotgun (WGS) entry which is preliminary data.</text>
</comment>
<dbReference type="SUPFAM" id="SSF52540">
    <property type="entry name" value="P-loop containing nucleoside triphosphate hydrolases"/>
    <property type="match status" value="1"/>
</dbReference>
<keyword evidence="5" id="KW-0819">tRNA processing</keyword>
<comment type="subcellular location">
    <subcellularLocation>
        <location evidence="1">Cytoplasm</location>
    </subcellularLocation>
</comment>
<keyword evidence="8" id="KW-0067">ATP-binding</keyword>
<dbReference type="InterPro" id="IPR027417">
    <property type="entry name" value="P-loop_NTPase"/>
</dbReference>
<reference evidence="11 12" key="1">
    <citation type="journal article" date="2016" name="Nat. Commun.">
        <title>Thousands of microbial genomes shed light on interconnected biogeochemical processes in an aquifer system.</title>
        <authorList>
            <person name="Anantharaman K."/>
            <person name="Brown C.T."/>
            <person name="Hug L.A."/>
            <person name="Sharon I."/>
            <person name="Castelle C.J."/>
            <person name="Probst A.J."/>
            <person name="Thomas B.C."/>
            <person name="Singh A."/>
            <person name="Wilkins M.J."/>
            <person name="Karaoz U."/>
            <person name="Brodie E.L."/>
            <person name="Williams K.H."/>
            <person name="Hubbard S.S."/>
            <person name="Banfield J.F."/>
        </authorList>
    </citation>
    <scope>NUCLEOTIDE SEQUENCE [LARGE SCALE GENOMIC DNA]</scope>
</reference>
<dbReference type="EMBL" id="MFAQ01000022">
    <property type="protein sequence ID" value="OGD83272.1"/>
    <property type="molecule type" value="Genomic_DNA"/>
</dbReference>
<evidence type="ECO:0000256" key="2">
    <source>
        <dbReference type="ARBA" id="ARBA00007599"/>
    </source>
</evidence>
<evidence type="ECO:0000256" key="9">
    <source>
        <dbReference type="ARBA" id="ARBA00022842"/>
    </source>
</evidence>
<evidence type="ECO:0000256" key="4">
    <source>
        <dbReference type="ARBA" id="ARBA00022490"/>
    </source>
</evidence>
<dbReference type="AlphaFoldDB" id="A0A1F5FUK9"/>
<protein>
    <recommendedName>
        <fullName evidence="3">tRNA threonylcarbamoyladenosine biosynthesis protein TsaE</fullName>
    </recommendedName>
    <alternativeName>
        <fullName evidence="10">t(6)A37 threonylcarbamoyladenosine biosynthesis protein TsaE</fullName>
    </alternativeName>
</protein>
<dbReference type="PANTHER" id="PTHR33540">
    <property type="entry name" value="TRNA THREONYLCARBAMOYLADENOSINE BIOSYNTHESIS PROTEIN TSAE"/>
    <property type="match status" value="1"/>
</dbReference>
<accession>A0A1F5FUK9</accession>
<evidence type="ECO:0000256" key="7">
    <source>
        <dbReference type="ARBA" id="ARBA00022741"/>
    </source>
</evidence>
<keyword evidence="4" id="KW-0963">Cytoplasm</keyword>
<keyword evidence="9" id="KW-0460">Magnesium</keyword>
<dbReference type="GO" id="GO:0016740">
    <property type="term" value="F:transferase activity"/>
    <property type="evidence" value="ECO:0007669"/>
    <property type="project" value="UniProtKB-KW"/>
</dbReference>
<evidence type="ECO:0000256" key="10">
    <source>
        <dbReference type="ARBA" id="ARBA00032441"/>
    </source>
</evidence>
<keyword evidence="11" id="KW-0808">Transferase</keyword>
<evidence type="ECO:0000256" key="8">
    <source>
        <dbReference type="ARBA" id="ARBA00022840"/>
    </source>
</evidence>
<dbReference type="Proteomes" id="UP000179237">
    <property type="component" value="Unassembled WGS sequence"/>
</dbReference>
<dbReference type="GO" id="GO:0046872">
    <property type="term" value="F:metal ion binding"/>
    <property type="evidence" value="ECO:0007669"/>
    <property type="project" value="UniProtKB-KW"/>
</dbReference>
<keyword evidence="7" id="KW-0547">Nucleotide-binding</keyword>